<dbReference type="InterPro" id="IPR029028">
    <property type="entry name" value="Alpha/beta_knot_MTases"/>
</dbReference>
<evidence type="ECO:0000256" key="3">
    <source>
        <dbReference type="ARBA" id="ARBA00022679"/>
    </source>
</evidence>
<evidence type="ECO:0000313" key="6">
    <source>
        <dbReference type="Proteomes" id="UP000199800"/>
    </source>
</evidence>
<dbReference type="NCBIfam" id="TIGR00186">
    <property type="entry name" value="rRNA_methyl_3"/>
    <property type="match status" value="1"/>
</dbReference>
<evidence type="ECO:0000313" key="5">
    <source>
        <dbReference type="EMBL" id="SES76966.1"/>
    </source>
</evidence>
<dbReference type="PANTHER" id="PTHR43191">
    <property type="entry name" value="RRNA METHYLTRANSFERASE 3"/>
    <property type="match status" value="1"/>
</dbReference>
<dbReference type="GO" id="GO:0008173">
    <property type="term" value="F:RNA methyltransferase activity"/>
    <property type="evidence" value="ECO:0007669"/>
    <property type="project" value="InterPro"/>
</dbReference>
<dbReference type="InterPro" id="IPR004441">
    <property type="entry name" value="rRNA_MeTrfase_TrmH"/>
</dbReference>
<evidence type="ECO:0000256" key="2">
    <source>
        <dbReference type="ARBA" id="ARBA00022603"/>
    </source>
</evidence>
<dbReference type="Proteomes" id="UP000199800">
    <property type="component" value="Unassembled WGS sequence"/>
</dbReference>
<evidence type="ECO:0000256" key="1">
    <source>
        <dbReference type="ARBA" id="ARBA00007228"/>
    </source>
</evidence>
<dbReference type="InterPro" id="IPR051259">
    <property type="entry name" value="rRNA_Methyltransferase"/>
</dbReference>
<gene>
    <name evidence="5" type="ORF">SAMN04487772_10314</name>
</gene>
<dbReference type="InterPro" id="IPR053888">
    <property type="entry name" value="MRM3-like_sub_bind"/>
</dbReference>
<dbReference type="InterPro" id="IPR013123">
    <property type="entry name" value="SpoU_subst-bd"/>
</dbReference>
<feature type="domain" description="RNA 2-O ribose methyltransferase substrate binding" evidence="4">
    <location>
        <begin position="30"/>
        <end position="100"/>
    </location>
</feature>
<keyword evidence="2 5" id="KW-0489">Methyltransferase</keyword>
<dbReference type="Gene3D" id="3.30.1330.30">
    <property type="match status" value="1"/>
</dbReference>
<dbReference type="InterPro" id="IPR029026">
    <property type="entry name" value="tRNA_m1G_MTases_N"/>
</dbReference>
<dbReference type="Pfam" id="PF00588">
    <property type="entry name" value="SpoU_methylase"/>
    <property type="match status" value="1"/>
</dbReference>
<dbReference type="GO" id="GO:0006396">
    <property type="term" value="P:RNA processing"/>
    <property type="evidence" value="ECO:0007669"/>
    <property type="project" value="InterPro"/>
</dbReference>
<dbReference type="GO" id="GO:0032259">
    <property type="term" value="P:methylation"/>
    <property type="evidence" value="ECO:0007669"/>
    <property type="project" value="UniProtKB-KW"/>
</dbReference>
<reference evidence="5 6" key="1">
    <citation type="submission" date="2016-10" db="EMBL/GenBank/DDBJ databases">
        <authorList>
            <person name="de Groot N.N."/>
        </authorList>
    </citation>
    <scope>NUCLEOTIDE SEQUENCE [LARGE SCALE GENOMIC DNA]</scope>
    <source>
        <strain evidence="5 6">DSM 1801</strain>
    </source>
</reference>
<name>A0A1H9Z7X1_9FIRM</name>
<dbReference type="EMBL" id="FOHN01000003">
    <property type="protein sequence ID" value="SES76966.1"/>
    <property type="molecule type" value="Genomic_DNA"/>
</dbReference>
<organism evidence="5 6">
    <name type="scientific">[Clostridium] polysaccharolyticum</name>
    <dbReference type="NCBI Taxonomy" id="29364"/>
    <lineage>
        <taxon>Bacteria</taxon>
        <taxon>Bacillati</taxon>
        <taxon>Bacillota</taxon>
        <taxon>Clostridia</taxon>
        <taxon>Lachnospirales</taxon>
        <taxon>Lachnospiraceae</taxon>
    </lineage>
</organism>
<sequence length="260" mass="29223">MISSTSNSRIKNISKLLKSSKERKEKGVFIVEGIKMFLEAKKLGLIVKAYFSESLFKDWVQDINFKEIDYEVVDDKVFREISDTITPQGVVAIVRMAKIQLDDLFDTESMCLVFLENLRDPGNLGTIVRTAEGAGISAIILSKESVDIYNPKVVRSTMGSIFRMPVLYVDDIRMAMKKAQEAGTVLYAAHLKGRKFYDEVTYEKKVGIVIGNEANGLTKETADQADCYIKIPMSGQVESLNAAVATSIIMYEVYRQRRNS</sequence>
<dbReference type="CDD" id="cd18095">
    <property type="entry name" value="SpoU-like_rRNA-MTase"/>
    <property type="match status" value="1"/>
</dbReference>
<keyword evidence="6" id="KW-1185">Reference proteome</keyword>
<keyword evidence="3 5" id="KW-0808">Transferase</keyword>
<dbReference type="OrthoDB" id="9785673at2"/>
<dbReference type="GO" id="GO:0003723">
    <property type="term" value="F:RNA binding"/>
    <property type="evidence" value="ECO:0007669"/>
    <property type="project" value="InterPro"/>
</dbReference>
<dbReference type="GO" id="GO:0005737">
    <property type="term" value="C:cytoplasm"/>
    <property type="evidence" value="ECO:0007669"/>
    <property type="project" value="UniProtKB-ARBA"/>
</dbReference>
<dbReference type="Gene3D" id="3.40.1280.10">
    <property type="match status" value="1"/>
</dbReference>
<evidence type="ECO:0000259" key="4">
    <source>
        <dbReference type="SMART" id="SM00967"/>
    </source>
</evidence>
<comment type="similarity">
    <text evidence="1">Belongs to the class IV-like SAM-binding methyltransferase superfamily. RNA methyltransferase TrmH family.</text>
</comment>
<dbReference type="SUPFAM" id="SSF55315">
    <property type="entry name" value="L30e-like"/>
    <property type="match status" value="1"/>
</dbReference>
<dbReference type="InterPro" id="IPR029064">
    <property type="entry name" value="Ribosomal_eL30-like_sf"/>
</dbReference>
<dbReference type="SMART" id="SM00967">
    <property type="entry name" value="SpoU_sub_bind"/>
    <property type="match status" value="1"/>
</dbReference>
<dbReference type="Pfam" id="PF22435">
    <property type="entry name" value="MRM3-like_sub_bind"/>
    <property type="match status" value="1"/>
</dbReference>
<dbReference type="SUPFAM" id="SSF75217">
    <property type="entry name" value="alpha/beta knot"/>
    <property type="match status" value="1"/>
</dbReference>
<dbReference type="InterPro" id="IPR001537">
    <property type="entry name" value="SpoU_MeTrfase"/>
</dbReference>
<dbReference type="AlphaFoldDB" id="A0A1H9Z7X1"/>
<dbReference type="STRING" id="29364.SAMN04487772_10314"/>
<dbReference type="PANTHER" id="PTHR43191:SF2">
    <property type="entry name" value="RRNA METHYLTRANSFERASE 3, MITOCHONDRIAL"/>
    <property type="match status" value="1"/>
</dbReference>
<protein>
    <submittedName>
        <fullName evidence="5">RNA methyltransferase, TrmH family</fullName>
    </submittedName>
</protein>
<accession>A0A1H9Z7X1</accession>
<proteinExistence type="inferred from homology"/>
<dbReference type="RefSeq" id="WP_092475967.1">
    <property type="nucleotide sequence ID" value="NZ_FOHN01000003.1"/>
</dbReference>